<sequence>MSFRITGLDPAPFKPLFGLSEAELSNARAMRYIADQTPGFPDRVSLKDVEPGQAVLLLNFMHQPAQTPYQASHAIFIREGMTQRHDQIDAVPESLRLRLLSVRGFDNKGLMIDADVVEGPQLESLIRKLFSNPVIDYLHIHYAKRGCYAARVDKV</sequence>
<comment type="caution">
    <text evidence="1">The sequence shown here is derived from an EMBL/GenBank/DDBJ whole genome shotgun (WGS) entry which is preliminary data.</text>
</comment>
<protein>
    <recommendedName>
        <fullName evidence="3">DUF1203 domain-containing protein</fullName>
    </recommendedName>
</protein>
<dbReference type="Proteomes" id="UP000616499">
    <property type="component" value="Unassembled WGS sequence"/>
</dbReference>
<evidence type="ECO:0000313" key="2">
    <source>
        <dbReference type="Proteomes" id="UP000616499"/>
    </source>
</evidence>
<evidence type="ECO:0000313" key="1">
    <source>
        <dbReference type="EMBL" id="GGM29583.1"/>
    </source>
</evidence>
<name>A0ABQ2H3T4_9PSED</name>
<proteinExistence type="predicted"/>
<reference evidence="2" key="1">
    <citation type="journal article" date="2019" name="Int. J. Syst. Evol. Microbiol.">
        <title>The Global Catalogue of Microorganisms (GCM) 10K type strain sequencing project: providing services to taxonomists for standard genome sequencing and annotation.</title>
        <authorList>
            <consortium name="The Broad Institute Genomics Platform"/>
            <consortium name="The Broad Institute Genome Sequencing Center for Infectious Disease"/>
            <person name="Wu L."/>
            <person name="Ma J."/>
        </authorList>
    </citation>
    <scope>NUCLEOTIDE SEQUENCE [LARGE SCALE GENOMIC DNA]</scope>
    <source>
        <strain evidence="2">JCM 13501</strain>
    </source>
</reference>
<gene>
    <name evidence="1" type="ORF">GCM10009425_45190</name>
</gene>
<dbReference type="InterPro" id="IPR009593">
    <property type="entry name" value="DUF1203"/>
</dbReference>
<organism evidence="1 2">
    <name type="scientific">Pseudomonas asuensis</name>
    <dbReference type="NCBI Taxonomy" id="1825787"/>
    <lineage>
        <taxon>Bacteria</taxon>
        <taxon>Pseudomonadati</taxon>
        <taxon>Pseudomonadota</taxon>
        <taxon>Gammaproteobacteria</taxon>
        <taxon>Pseudomonadales</taxon>
        <taxon>Pseudomonadaceae</taxon>
        <taxon>Pseudomonas</taxon>
    </lineage>
</organism>
<dbReference type="RefSeq" id="WP_188868419.1">
    <property type="nucleotide sequence ID" value="NZ_BMNW01000016.1"/>
</dbReference>
<dbReference type="EMBL" id="BMNW01000016">
    <property type="protein sequence ID" value="GGM29583.1"/>
    <property type="molecule type" value="Genomic_DNA"/>
</dbReference>
<dbReference type="Pfam" id="PF06718">
    <property type="entry name" value="DUF1203"/>
    <property type="match status" value="1"/>
</dbReference>
<keyword evidence="2" id="KW-1185">Reference proteome</keyword>
<dbReference type="PIRSF" id="PIRSF034110">
    <property type="entry name" value="DUF1203"/>
    <property type="match status" value="1"/>
</dbReference>
<accession>A0ABQ2H3T4</accession>
<evidence type="ECO:0008006" key="3">
    <source>
        <dbReference type="Google" id="ProtNLM"/>
    </source>
</evidence>